<dbReference type="KEGG" id="mbn:Mboo_0809"/>
<dbReference type="EMBL" id="CP000780">
    <property type="protein sequence ID" value="ABS55327.1"/>
    <property type="molecule type" value="Genomic_DNA"/>
</dbReference>
<dbReference type="Proteomes" id="UP000002408">
    <property type="component" value="Chromosome"/>
</dbReference>
<proteinExistence type="predicted"/>
<sequence precursor="true">MKRSYLIIGAILIVLLAVMPAQAFTAKTLTITLSGNGDAQADMQYDLSFMEQAAIFLHAANPSATLQSALSANLGRQVTVNSADMSSANVLISSFATVTSQGGNSTTLTTPSFSFANAQNEVKNEWYGSLISADFAPQTTTITFPDGYQATYYNQISIPSVSHTIQ</sequence>
<dbReference type="eggNOG" id="arCOG06898">
    <property type="taxonomic scope" value="Archaea"/>
</dbReference>
<dbReference type="GeneID" id="5410535"/>
<gene>
    <name evidence="1" type="ordered locus">Mboo_0809</name>
</gene>
<name>A7I6G6_METB6</name>
<evidence type="ECO:0000313" key="1">
    <source>
        <dbReference type="EMBL" id="ABS55327.1"/>
    </source>
</evidence>
<accession>A7I6G6</accession>
<dbReference type="OrthoDB" id="106510at2157"/>
<dbReference type="RefSeq" id="WP_012106351.1">
    <property type="nucleotide sequence ID" value="NC_009712.1"/>
</dbReference>
<dbReference type="HOGENOM" id="CLU_1599021_0_0_2"/>
<keyword evidence="2" id="KW-1185">Reference proteome</keyword>
<protein>
    <submittedName>
        <fullName evidence="1">Uncharacterized protein</fullName>
    </submittedName>
</protein>
<dbReference type="AlphaFoldDB" id="A7I6G6"/>
<reference evidence="2" key="1">
    <citation type="journal article" date="2015" name="Microbiology">
        <title>Genome of Methanoregula boonei 6A8 reveals adaptations to oligotrophic peatland environments.</title>
        <authorList>
            <person name="Braeuer S."/>
            <person name="Cadillo-Quiroz H."/>
            <person name="Kyrpides N."/>
            <person name="Woyke T."/>
            <person name="Goodwin L."/>
            <person name="Detter C."/>
            <person name="Podell S."/>
            <person name="Yavitt J.B."/>
            <person name="Zinder S.H."/>
        </authorList>
    </citation>
    <scope>NUCLEOTIDE SEQUENCE [LARGE SCALE GENOMIC DNA]</scope>
    <source>
        <strain evidence="2">DSM 21154 / JCM 14090 / 6A8</strain>
    </source>
</reference>
<organism evidence="1 2">
    <name type="scientific">Methanoregula boonei (strain DSM 21154 / JCM 14090 / 6A8)</name>
    <dbReference type="NCBI Taxonomy" id="456442"/>
    <lineage>
        <taxon>Archaea</taxon>
        <taxon>Methanobacteriati</taxon>
        <taxon>Methanobacteriota</taxon>
        <taxon>Stenosarchaea group</taxon>
        <taxon>Methanomicrobia</taxon>
        <taxon>Methanomicrobiales</taxon>
        <taxon>Methanoregulaceae</taxon>
        <taxon>Methanoregula</taxon>
    </lineage>
</organism>
<evidence type="ECO:0000313" key="2">
    <source>
        <dbReference type="Proteomes" id="UP000002408"/>
    </source>
</evidence>
<dbReference type="STRING" id="456442.Mboo_0809"/>